<reference evidence="1 2" key="1">
    <citation type="submission" date="2016-08" db="EMBL/GenBank/DDBJ databases">
        <title>Complete genome sequence of Fictibacillus arsenicus G25-54, a strain with toxicity to nematodes and a potential arsenic-resistance activity.</title>
        <authorList>
            <person name="Zheng Z."/>
        </authorList>
    </citation>
    <scope>NUCLEOTIDE SEQUENCE [LARGE SCALE GENOMIC DNA]</scope>
    <source>
        <strain evidence="1 2">G25-54</strain>
    </source>
</reference>
<gene>
    <name evidence="1" type="ORF">ABE41_016895</name>
</gene>
<dbReference type="Proteomes" id="UP000077412">
    <property type="component" value="Chromosome"/>
</dbReference>
<keyword evidence="2" id="KW-1185">Reference proteome</keyword>
<dbReference type="EMBL" id="CP016761">
    <property type="protein sequence ID" value="ANX13688.1"/>
    <property type="molecule type" value="Genomic_DNA"/>
</dbReference>
<organism evidence="1 2">
    <name type="scientific">Fictibacillus arsenicus</name>
    <dbReference type="NCBI Taxonomy" id="255247"/>
    <lineage>
        <taxon>Bacteria</taxon>
        <taxon>Bacillati</taxon>
        <taxon>Bacillota</taxon>
        <taxon>Bacilli</taxon>
        <taxon>Bacillales</taxon>
        <taxon>Fictibacillaceae</taxon>
        <taxon>Fictibacillus</taxon>
    </lineage>
</organism>
<accession>A0A1B1Z8A2</accession>
<proteinExistence type="predicted"/>
<sequence length="196" mass="22133">MQVGNPLEFRNDSDLYQKFEIDGPLYVDGDLNLIGANVKFNSTIYVTGKTTIRYSRIQGLQDDGTETSLVIFGKDAIEISNNNVYGDEPNTIRGFFYSEELMEIYGVSSNLEIQGGIFGRKVVLNATRGQVRRGDPIYWGSLLIGYEEEYAENQQNISPSKSRLRVIYNPELIKNPPEGLPIVKDLDVSVVKREMH</sequence>
<dbReference type="STRING" id="255247.ABE41_016895"/>
<protein>
    <submittedName>
        <fullName evidence="1">Uncharacterized protein</fullName>
    </submittedName>
</protein>
<dbReference type="RefSeq" id="WP_066292849.1">
    <property type="nucleotide sequence ID" value="NZ_CP016761.1"/>
</dbReference>
<dbReference type="OrthoDB" id="2730934at2"/>
<dbReference type="AlphaFoldDB" id="A0A1B1Z8A2"/>
<evidence type="ECO:0000313" key="2">
    <source>
        <dbReference type="Proteomes" id="UP000077412"/>
    </source>
</evidence>
<name>A0A1B1Z8A2_9BACL</name>
<dbReference type="KEGG" id="far:ABE41_016895"/>
<evidence type="ECO:0000313" key="1">
    <source>
        <dbReference type="EMBL" id="ANX13688.1"/>
    </source>
</evidence>